<feature type="compositionally biased region" description="Basic and acidic residues" evidence="1">
    <location>
        <begin position="97"/>
        <end position="126"/>
    </location>
</feature>
<dbReference type="CTD" id="20208781"/>
<dbReference type="KEGG" id="hro:HELRODRAFT_182940"/>
<dbReference type="RefSeq" id="XP_009031902.1">
    <property type="nucleotide sequence ID" value="XM_009033654.1"/>
</dbReference>
<evidence type="ECO:0000313" key="3">
    <source>
        <dbReference type="EnsemblMetazoa" id="HelroP182940"/>
    </source>
</evidence>
<dbReference type="EnsemblMetazoa" id="HelroT182940">
    <property type="protein sequence ID" value="HelroP182940"/>
    <property type="gene ID" value="HelroG182940"/>
</dbReference>
<sequence length="154" mass="17422">MDCMLESSKKGGGKLSCKHTYYEQQKCVEAVFEDSEIAKAFIERGKIEISKKDFILSNLPPQIYLPQKKFRVGNKVVVQDIKPPNSAKKLGSLVTPPRKEITNKEAGDSQKKLADDSKFKKIVKNDGDDDRDNDDSDEDEDDVEWVEAINDLKI</sequence>
<dbReference type="EMBL" id="AMQM01008477">
    <property type="status" value="NOT_ANNOTATED_CDS"/>
    <property type="molecule type" value="Genomic_DNA"/>
</dbReference>
<evidence type="ECO:0000256" key="1">
    <source>
        <dbReference type="SAM" id="MobiDB-lite"/>
    </source>
</evidence>
<dbReference type="InParanoid" id="T1FIY2"/>
<dbReference type="Proteomes" id="UP000015101">
    <property type="component" value="Unassembled WGS sequence"/>
</dbReference>
<proteinExistence type="predicted"/>
<name>T1FIY2_HELRO</name>
<feature type="compositionally biased region" description="Acidic residues" evidence="1">
    <location>
        <begin position="127"/>
        <end position="143"/>
    </location>
</feature>
<evidence type="ECO:0000313" key="2">
    <source>
        <dbReference type="EMBL" id="ESN90034.1"/>
    </source>
</evidence>
<keyword evidence="4" id="KW-1185">Reference proteome</keyword>
<reference evidence="4" key="1">
    <citation type="submission" date="2012-12" db="EMBL/GenBank/DDBJ databases">
        <authorList>
            <person name="Hellsten U."/>
            <person name="Grimwood J."/>
            <person name="Chapman J.A."/>
            <person name="Shapiro H."/>
            <person name="Aerts A."/>
            <person name="Otillar R.P."/>
            <person name="Terry A.Y."/>
            <person name="Boore J.L."/>
            <person name="Simakov O."/>
            <person name="Marletaz F."/>
            <person name="Cho S.-J."/>
            <person name="Edsinger-Gonzales E."/>
            <person name="Havlak P."/>
            <person name="Kuo D.-H."/>
            <person name="Larsson T."/>
            <person name="Lv J."/>
            <person name="Arendt D."/>
            <person name="Savage R."/>
            <person name="Osoegawa K."/>
            <person name="de Jong P."/>
            <person name="Lindberg D.R."/>
            <person name="Seaver E.C."/>
            <person name="Weisblat D.A."/>
            <person name="Putnam N.H."/>
            <person name="Grigoriev I.V."/>
            <person name="Rokhsar D.S."/>
        </authorList>
    </citation>
    <scope>NUCLEOTIDE SEQUENCE</scope>
</reference>
<gene>
    <name evidence="3" type="primary">20208781</name>
    <name evidence="2" type="ORF">HELRODRAFT_182940</name>
</gene>
<dbReference type="HOGENOM" id="CLU_1706204_0_0_1"/>
<dbReference type="AlphaFoldDB" id="T1FIY2"/>
<reference evidence="2 4" key="2">
    <citation type="journal article" date="2013" name="Nature">
        <title>Insights into bilaterian evolution from three spiralian genomes.</title>
        <authorList>
            <person name="Simakov O."/>
            <person name="Marletaz F."/>
            <person name="Cho S.J."/>
            <person name="Edsinger-Gonzales E."/>
            <person name="Havlak P."/>
            <person name="Hellsten U."/>
            <person name="Kuo D.H."/>
            <person name="Larsson T."/>
            <person name="Lv J."/>
            <person name="Arendt D."/>
            <person name="Savage R."/>
            <person name="Osoegawa K."/>
            <person name="de Jong P."/>
            <person name="Grimwood J."/>
            <person name="Chapman J.A."/>
            <person name="Shapiro H."/>
            <person name="Aerts A."/>
            <person name="Otillar R.P."/>
            <person name="Terry A.Y."/>
            <person name="Boore J.L."/>
            <person name="Grigoriev I.V."/>
            <person name="Lindberg D.R."/>
            <person name="Seaver E.C."/>
            <person name="Weisblat D.A."/>
            <person name="Putnam N.H."/>
            <person name="Rokhsar D.S."/>
        </authorList>
    </citation>
    <scope>NUCLEOTIDE SEQUENCE</scope>
</reference>
<dbReference type="EMBL" id="KB097783">
    <property type="protein sequence ID" value="ESN90034.1"/>
    <property type="molecule type" value="Genomic_DNA"/>
</dbReference>
<reference evidence="3" key="3">
    <citation type="submission" date="2015-06" db="UniProtKB">
        <authorList>
            <consortium name="EnsemblMetazoa"/>
        </authorList>
    </citation>
    <scope>IDENTIFICATION</scope>
</reference>
<accession>T1FIY2</accession>
<organism evidence="3 4">
    <name type="scientific">Helobdella robusta</name>
    <name type="common">Californian leech</name>
    <dbReference type="NCBI Taxonomy" id="6412"/>
    <lineage>
        <taxon>Eukaryota</taxon>
        <taxon>Metazoa</taxon>
        <taxon>Spiralia</taxon>
        <taxon>Lophotrochozoa</taxon>
        <taxon>Annelida</taxon>
        <taxon>Clitellata</taxon>
        <taxon>Hirudinea</taxon>
        <taxon>Rhynchobdellida</taxon>
        <taxon>Glossiphoniidae</taxon>
        <taxon>Helobdella</taxon>
    </lineage>
</organism>
<protein>
    <submittedName>
        <fullName evidence="2 3">Uncharacterized protein</fullName>
    </submittedName>
</protein>
<dbReference type="GeneID" id="20208781"/>
<evidence type="ECO:0000313" key="4">
    <source>
        <dbReference type="Proteomes" id="UP000015101"/>
    </source>
</evidence>
<feature type="region of interest" description="Disordered" evidence="1">
    <location>
        <begin position="85"/>
        <end position="143"/>
    </location>
</feature>